<name>A0A2G5D1M4_AQUCA</name>
<dbReference type="InParanoid" id="A0A2G5D1M4"/>
<sequence>MGFYFRCWDDLSNQSIHLIYDFLNSVGYCSCPCHVVTYVLLPITINWKEEPKRTRSCCKMSPFSAQFPPIK</sequence>
<accession>A0A2G5D1M4</accession>
<organism evidence="1 2">
    <name type="scientific">Aquilegia coerulea</name>
    <name type="common">Rocky mountain columbine</name>
    <dbReference type="NCBI Taxonomy" id="218851"/>
    <lineage>
        <taxon>Eukaryota</taxon>
        <taxon>Viridiplantae</taxon>
        <taxon>Streptophyta</taxon>
        <taxon>Embryophyta</taxon>
        <taxon>Tracheophyta</taxon>
        <taxon>Spermatophyta</taxon>
        <taxon>Magnoliopsida</taxon>
        <taxon>Ranunculales</taxon>
        <taxon>Ranunculaceae</taxon>
        <taxon>Thalictroideae</taxon>
        <taxon>Aquilegia</taxon>
    </lineage>
</organism>
<dbReference type="EMBL" id="KZ305047">
    <property type="protein sequence ID" value="PIA37415.1"/>
    <property type="molecule type" value="Genomic_DNA"/>
</dbReference>
<proteinExistence type="predicted"/>
<dbReference type="Proteomes" id="UP000230069">
    <property type="component" value="Unassembled WGS sequence"/>
</dbReference>
<evidence type="ECO:0000313" key="1">
    <source>
        <dbReference type="EMBL" id="PIA37415.1"/>
    </source>
</evidence>
<evidence type="ECO:0000313" key="2">
    <source>
        <dbReference type="Proteomes" id="UP000230069"/>
    </source>
</evidence>
<keyword evidence="2" id="KW-1185">Reference proteome</keyword>
<protein>
    <submittedName>
        <fullName evidence="1">Uncharacterized protein</fullName>
    </submittedName>
</protein>
<gene>
    <name evidence="1" type="ORF">AQUCO_03000181v1</name>
</gene>
<dbReference type="AlphaFoldDB" id="A0A2G5D1M4"/>
<reference evidence="1 2" key="1">
    <citation type="submission" date="2017-09" db="EMBL/GenBank/DDBJ databases">
        <title>WGS assembly of Aquilegia coerulea Goldsmith.</title>
        <authorList>
            <person name="Hodges S."/>
            <person name="Kramer E."/>
            <person name="Nordborg M."/>
            <person name="Tomkins J."/>
            <person name="Borevitz J."/>
            <person name="Derieg N."/>
            <person name="Yan J."/>
            <person name="Mihaltcheva S."/>
            <person name="Hayes R.D."/>
            <person name="Rokhsar D."/>
        </authorList>
    </citation>
    <scope>NUCLEOTIDE SEQUENCE [LARGE SCALE GENOMIC DNA]</scope>
    <source>
        <strain evidence="2">cv. Goldsmith</strain>
    </source>
</reference>